<evidence type="ECO:0000256" key="1">
    <source>
        <dbReference type="SAM" id="Phobius"/>
    </source>
</evidence>
<organism evidence="2 3">
    <name type="scientific">Petrolisthes manimaculis</name>
    <dbReference type="NCBI Taxonomy" id="1843537"/>
    <lineage>
        <taxon>Eukaryota</taxon>
        <taxon>Metazoa</taxon>
        <taxon>Ecdysozoa</taxon>
        <taxon>Arthropoda</taxon>
        <taxon>Crustacea</taxon>
        <taxon>Multicrustacea</taxon>
        <taxon>Malacostraca</taxon>
        <taxon>Eumalacostraca</taxon>
        <taxon>Eucarida</taxon>
        <taxon>Decapoda</taxon>
        <taxon>Pleocyemata</taxon>
        <taxon>Anomura</taxon>
        <taxon>Galatheoidea</taxon>
        <taxon>Porcellanidae</taxon>
        <taxon>Petrolisthes</taxon>
    </lineage>
</organism>
<reference evidence="2" key="1">
    <citation type="submission" date="2023-11" db="EMBL/GenBank/DDBJ databases">
        <title>Genome assemblies of two species of porcelain crab, Petrolisthes cinctipes and Petrolisthes manimaculis (Anomura: Porcellanidae).</title>
        <authorList>
            <person name="Angst P."/>
        </authorList>
    </citation>
    <scope>NUCLEOTIDE SEQUENCE</scope>
    <source>
        <strain evidence="2">PB745_02</strain>
        <tissue evidence="2">Gill</tissue>
    </source>
</reference>
<dbReference type="EMBL" id="JAWZYT010004192">
    <property type="protein sequence ID" value="KAK4294838.1"/>
    <property type="molecule type" value="Genomic_DNA"/>
</dbReference>
<name>A0AAE1NRK8_9EUCA</name>
<dbReference type="AlphaFoldDB" id="A0AAE1NRK8"/>
<sequence length="68" mass="7396">MVSDEGIGVVRVMRVRGGDDSVVRVMWMGGSVVRVMWVGFSVVRVMWVGGSEAVVGSVVVVVVRLMRM</sequence>
<evidence type="ECO:0000313" key="3">
    <source>
        <dbReference type="Proteomes" id="UP001292094"/>
    </source>
</evidence>
<evidence type="ECO:0000313" key="2">
    <source>
        <dbReference type="EMBL" id="KAK4294838.1"/>
    </source>
</evidence>
<keyword evidence="1" id="KW-0812">Transmembrane</keyword>
<comment type="caution">
    <text evidence="2">The sequence shown here is derived from an EMBL/GenBank/DDBJ whole genome shotgun (WGS) entry which is preliminary data.</text>
</comment>
<proteinExistence type="predicted"/>
<keyword evidence="1" id="KW-1133">Transmembrane helix</keyword>
<evidence type="ECO:0008006" key="4">
    <source>
        <dbReference type="Google" id="ProtNLM"/>
    </source>
</evidence>
<keyword evidence="1" id="KW-0472">Membrane</keyword>
<gene>
    <name evidence="2" type="ORF">Pmani_032549</name>
</gene>
<feature type="transmembrane region" description="Helical" evidence="1">
    <location>
        <begin position="21"/>
        <end position="40"/>
    </location>
</feature>
<feature type="transmembrane region" description="Helical" evidence="1">
    <location>
        <begin position="46"/>
        <end position="66"/>
    </location>
</feature>
<protein>
    <recommendedName>
        <fullName evidence="4">Transmembrane protein</fullName>
    </recommendedName>
</protein>
<dbReference type="Proteomes" id="UP001292094">
    <property type="component" value="Unassembled WGS sequence"/>
</dbReference>
<accession>A0AAE1NRK8</accession>
<keyword evidence="3" id="KW-1185">Reference proteome</keyword>